<organism evidence="1 2">
    <name type="scientific">Salinibacter ruber</name>
    <dbReference type="NCBI Taxonomy" id="146919"/>
    <lineage>
        <taxon>Bacteria</taxon>
        <taxon>Pseudomonadati</taxon>
        <taxon>Rhodothermota</taxon>
        <taxon>Rhodothermia</taxon>
        <taxon>Rhodothermales</taxon>
        <taxon>Salinibacteraceae</taxon>
        <taxon>Salinibacter</taxon>
    </lineage>
</organism>
<evidence type="ECO:0000313" key="1">
    <source>
        <dbReference type="EMBL" id="MCS3679315.1"/>
    </source>
</evidence>
<accession>A0A9X2Q7S5</accession>
<evidence type="ECO:0000313" key="2">
    <source>
        <dbReference type="Proteomes" id="UP001155027"/>
    </source>
</evidence>
<reference evidence="1" key="1">
    <citation type="submission" date="2022-08" db="EMBL/GenBank/DDBJ databases">
        <title>Genomic Encyclopedia of Type Strains, Phase V (KMG-V): Genome sequencing to study the core and pangenomes of soil and plant-associated prokaryotes.</title>
        <authorList>
            <person name="Whitman W."/>
        </authorList>
    </citation>
    <scope>NUCLEOTIDE SEQUENCE</scope>
    <source>
        <strain evidence="1">0</strain>
    </source>
</reference>
<proteinExistence type="predicted"/>
<name>A0A9X2Q7S5_9BACT</name>
<dbReference type="EMBL" id="JANUAU010000017">
    <property type="protein sequence ID" value="MCS3679315.1"/>
    <property type="molecule type" value="Genomic_DNA"/>
</dbReference>
<gene>
    <name evidence="1" type="ORF">GGP71_003266</name>
</gene>
<sequence>MKVLVLANRPLQGTNLIGERPIGSPVRFEQPVGDCALDEAAEIFGQRALRAARGHLATEIPLELRKLALLVPLEKFSDGVYRQVSQVLSQHIFSERAGPLFLAERGPGDLMTTPHNLSSRASGRVRARHDAESALKRRRISCFDSGHVRMHRMQAFAGIQPAGRPLIGKDLPTV</sequence>
<dbReference type="RefSeq" id="WP_259081112.1">
    <property type="nucleotide sequence ID" value="NZ_JANUAU010000017.1"/>
</dbReference>
<dbReference type="AlphaFoldDB" id="A0A9X2Q7S5"/>
<comment type="caution">
    <text evidence="1">The sequence shown here is derived from an EMBL/GenBank/DDBJ whole genome shotgun (WGS) entry which is preliminary data.</text>
</comment>
<dbReference type="Proteomes" id="UP001155027">
    <property type="component" value="Unassembled WGS sequence"/>
</dbReference>
<protein>
    <submittedName>
        <fullName evidence="1">Uncharacterized protein</fullName>
    </submittedName>
</protein>